<evidence type="ECO:0000313" key="2">
    <source>
        <dbReference type="EMBL" id="KDR66787.1"/>
    </source>
</evidence>
<name>A0A067SA24_GALM3</name>
<gene>
    <name evidence="2" type="ORF">GALMADRAFT_147646</name>
</gene>
<keyword evidence="3" id="KW-1185">Reference proteome</keyword>
<feature type="compositionally biased region" description="Polar residues" evidence="1">
    <location>
        <begin position="390"/>
        <end position="401"/>
    </location>
</feature>
<evidence type="ECO:0000313" key="3">
    <source>
        <dbReference type="Proteomes" id="UP000027222"/>
    </source>
</evidence>
<evidence type="ECO:0000256" key="1">
    <source>
        <dbReference type="SAM" id="MobiDB-lite"/>
    </source>
</evidence>
<accession>A0A067SA24</accession>
<dbReference type="Proteomes" id="UP000027222">
    <property type="component" value="Unassembled WGS sequence"/>
</dbReference>
<organism evidence="2 3">
    <name type="scientific">Galerina marginata (strain CBS 339.88)</name>
    <dbReference type="NCBI Taxonomy" id="685588"/>
    <lineage>
        <taxon>Eukaryota</taxon>
        <taxon>Fungi</taxon>
        <taxon>Dikarya</taxon>
        <taxon>Basidiomycota</taxon>
        <taxon>Agaricomycotina</taxon>
        <taxon>Agaricomycetes</taxon>
        <taxon>Agaricomycetidae</taxon>
        <taxon>Agaricales</taxon>
        <taxon>Agaricineae</taxon>
        <taxon>Strophariaceae</taxon>
        <taxon>Galerina</taxon>
    </lineage>
</organism>
<proteinExistence type="predicted"/>
<feature type="region of interest" description="Disordered" evidence="1">
    <location>
        <begin position="390"/>
        <end position="410"/>
    </location>
</feature>
<dbReference type="EMBL" id="KL142420">
    <property type="protein sequence ID" value="KDR66787.1"/>
    <property type="molecule type" value="Genomic_DNA"/>
</dbReference>
<dbReference type="HOGENOM" id="CLU_599988_0_0_1"/>
<protein>
    <submittedName>
        <fullName evidence="2">Uncharacterized protein</fullName>
    </submittedName>
</protein>
<reference evidence="3" key="1">
    <citation type="journal article" date="2014" name="Proc. Natl. Acad. Sci. U.S.A.">
        <title>Extensive sampling of basidiomycete genomes demonstrates inadequacy of the white-rot/brown-rot paradigm for wood decay fungi.</title>
        <authorList>
            <person name="Riley R."/>
            <person name="Salamov A.A."/>
            <person name="Brown D.W."/>
            <person name="Nagy L.G."/>
            <person name="Floudas D."/>
            <person name="Held B.W."/>
            <person name="Levasseur A."/>
            <person name="Lombard V."/>
            <person name="Morin E."/>
            <person name="Otillar R."/>
            <person name="Lindquist E.A."/>
            <person name="Sun H."/>
            <person name="LaButti K.M."/>
            <person name="Schmutz J."/>
            <person name="Jabbour D."/>
            <person name="Luo H."/>
            <person name="Baker S.E."/>
            <person name="Pisabarro A.G."/>
            <person name="Walton J.D."/>
            <person name="Blanchette R.A."/>
            <person name="Henrissat B."/>
            <person name="Martin F."/>
            <person name="Cullen D."/>
            <person name="Hibbett D.S."/>
            <person name="Grigoriev I.V."/>
        </authorList>
    </citation>
    <scope>NUCLEOTIDE SEQUENCE [LARGE SCALE GENOMIC DNA]</scope>
    <source>
        <strain evidence="3">CBS 339.88</strain>
    </source>
</reference>
<dbReference type="AlphaFoldDB" id="A0A067SA24"/>
<sequence>MSALPPSPSSGSAQSASYSRHLTHPEPAFAFPTFAITSYLSLSHRSPILWRSYPQRRISGPSDNPSHSTLLSSTSTYAVLLKLHTLPRRHVSRSPPFIHRAIPTNQAIVSIQRSPTPAKTSSDLVRLLEIVTARVRVDLNQDWTTVCASSFNSSTQEPRVCASRCDTTTLLTTIVGHLESANGSILLPPQRTSSLTLLHDDDLFLILSSAAPAFGEPFYLDVVSPSSLSFGPWPQPRVSVIRPSVASHRSWRNAQDDGAVGGRAGVSAHEHGWRGEDAGLAGTVGPPRVPGFRNAQFLNILETYFLRSSPPSFPSTFAFLKANLTSDSSDHVIVVNLASSTWAVTHLHRRLPVVGCYSYLSLRNFWTLYHRLQQRRRRLENSTHLIRQSTPRTMRSLSLNQDPRPAKTSVDLGLNPDFGSTAHYTHRGAVPEVAMPYRTRSRVSMGIMGGEESVDD</sequence>